<dbReference type="Pfam" id="PF08882">
    <property type="entry name" value="Acetone_carb_G"/>
    <property type="match status" value="1"/>
</dbReference>
<dbReference type="PIRSF" id="PIRSF019217">
    <property type="entry name" value="Acetone_carboxlyase_gsu"/>
    <property type="match status" value="1"/>
</dbReference>
<dbReference type="InterPro" id="IPR016750">
    <property type="entry name" value="Aceto_COase_bsu/gsu"/>
</dbReference>
<evidence type="ECO:0000313" key="2">
    <source>
        <dbReference type="Proteomes" id="UP000315534"/>
    </source>
</evidence>
<dbReference type="Proteomes" id="UP000315534">
    <property type="component" value="Unassembled WGS sequence"/>
</dbReference>
<proteinExistence type="predicted"/>
<protein>
    <submittedName>
        <fullName evidence="1">Acetone carboxylase subunit gamma</fullName>
    </submittedName>
</protein>
<sequence length="184" mass="21802">MSQEVTYSKDVIRDLIDGKLPWEITKRIISDLKDTNRFDLYVEILQERVGFEERILLPLTEHLYIVEKGDDRIVKCDCGHEYGDYRQNWKLKALIDVLETEEQLDQYYPGFAKPDAKVCEIRRYYCPGCGAQLEVESVPRGYPILFEFLPDLDAFYEDWLGRPLPAKKEFTDLTYEFIKKNWAK</sequence>
<dbReference type="AlphaFoldDB" id="A0A523XEH9"/>
<reference evidence="1 2" key="1">
    <citation type="submission" date="2019-03" db="EMBL/GenBank/DDBJ databases">
        <title>Metabolic potential of uncultured bacteria and archaea associated with petroleum seepage in deep-sea sediments.</title>
        <authorList>
            <person name="Dong X."/>
            <person name="Hubert C."/>
        </authorList>
    </citation>
    <scope>NUCLEOTIDE SEQUENCE [LARGE SCALE GENOMIC DNA]</scope>
    <source>
        <strain evidence="1">E29_bin36</strain>
    </source>
</reference>
<name>A0A523XEH9_UNCT6</name>
<comment type="caution">
    <text evidence="1">The sequence shown here is derived from an EMBL/GenBank/DDBJ whole genome shotgun (WGS) entry which is preliminary data.</text>
</comment>
<gene>
    <name evidence="1" type="ORF">E3J38_09635</name>
</gene>
<evidence type="ECO:0000313" key="1">
    <source>
        <dbReference type="EMBL" id="TET77670.1"/>
    </source>
</evidence>
<organism evidence="1 2">
    <name type="scientific">candidate division TA06 bacterium</name>
    <dbReference type="NCBI Taxonomy" id="2250710"/>
    <lineage>
        <taxon>Bacteria</taxon>
        <taxon>Bacteria division TA06</taxon>
    </lineage>
</organism>
<dbReference type="EMBL" id="SOIP01000554">
    <property type="protein sequence ID" value="TET77670.1"/>
    <property type="molecule type" value="Genomic_DNA"/>
</dbReference>
<accession>A0A523XEH9</accession>